<dbReference type="GO" id="GO:0016020">
    <property type="term" value="C:membrane"/>
    <property type="evidence" value="ECO:0007669"/>
    <property type="project" value="UniProtKB-SubCell"/>
</dbReference>
<feature type="domain" description="Histidine kinase" evidence="11">
    <location>
        <begin position="379"/>
        <end position="469"/>
    </location>
</feature>
<dbReference type="PROSITE" id="PS50109">
    <property type="entry name" value="HIS_KIN"/>
    <property type="match status" value="1"/>
</dbReference>
<dbReference type="Proteomes" id="UP000036503">
    <property type="component" value="Unassembled WGS sequence"/>
</dbReference>
<dbReference type="STRING" id="39029.BSR42_03150"/>
<keyword evidence="9" id="KW-0902">Two-component regulatory system</keyword>
<dbReference type="Pfam" id="PF00672">
    <property type="entry name" value="HAMP"/>
    <property type="match status" value="1"/>
</dbReference>
<dbReference type="AlphaFoldDB" id="A0A0J6ZRH0"/>
<feature type="transmembrane region" description="Helical" evidence="10">
    <location>
        <begin position="163"/>
        <end position="181"/>
    </location>
</feature>
<dbReference type="PROSITE" id="PS50885">
    <property type="entry name" value="HAMP"/>
    <property type="match status" value="1"/>
</dbReference>
<evidence type="ECO:0000256" key="8">
    <source>
        <dbReference type="ARBA" id="ARBA00022840"/>
    </source>
</evidence>
<dbReference type="FunCoup" id="A0A0J6ZRH0">
    <property type="interactions" value="27"/>
</dbReference>
<dbReference type="GO" id="GO:0005524">
    <property type="term" value="F:ATP binding"/>
    <property type="evidence" value="ECO:0007669"/>
    <property type="project" value="UniProtKB-KW"/>
</dbReference>
<evidence type="ECO:0000256" key="2">
    <source>
        <dbReference type="ARBA" id="ARBA00004370"/>
    </source>
</evidence>
<gene>
    <name evidence="13" type="ORF">AB840_02175</name>
</gene>
<proteinExistence type="predicted"/>
<dbReference type="SMART" id="SM00387">
    <property type="entry name" value="HATPase_c"/>
    <property type="match status" value="1"/>
</dbReference>
<comment type="subcellular location">
    <subcellularLocation>
        <location evidence="2">Membrane</location>
    </subcellularLocation>
</comment>
<dbReference type="PANTHER" id="PTHR24421:SF10">
    <property type="entry name" value="NITRATE_NITRITE SENSOR PROTEIN NARQ"/>
    <property type="match status" value="1"/>
</dbReference>
<evidence type="ECO:0000256" key="5">
    <source>
        <dbReference type="ARBA" id="ARBA00022679"/>
    </source>
</evidence>
<dbReference type="CDD" id="cd06225">
    <property type="entry name" value="HAMP"/>
    <property type="match status" value="1"/>
</dbReference>
<name>A0A0J6ZRH0_9FIRM</name>
<dbReference type="InParanoid" id="A0A0J6ZRH0"/>
<keyword evidence="10" id="KW-0472">Membrane</keyword>
<protein>
    <recommendedName>
        <fullName evidence="3">histidine kinase</fullName>
        <ecNumber evidence="3">2.7.13.3</ecNumber>
    </recommendedName>
</protein>
<evidence type="ECO:0000256" key="1">
    <source>
        <dbReference type="ARBA" id="ARBA00000085"/>
    </source>
</evidence>
<feature type="transmembrane region" description="Helical" evidence="10">
    <location>
        <begin position="12"/>
        <end position="31"/>
    </location>
</feature>
<evidence type="ECO:0000256" key="7">
    <source>
        <dbReference type="ARBA" id="ARBA00022777"/>
    </source>
</evidence>
<dbReference type="InterPro" id="IPR003660">
    <property type="entry name" value="HAMP_dom"/>
</dbReference>
<dbReference type="PANTHER" id="PTHR24421">
    <property type="entry name" value="NITRATE/NITRITE SENSOR PROTEIN NARX-RELATED"/>
    <property type="match status" value="1"/>
</dbReference>
<evidence type="ECO:0000256" key="9">
    <source>
        <dbReference type="ARBA" id="ARBA00023012"/>
    </source>
</evidence>
<keyword evidence="4" id="KW-0597">Phosphoprotein</keyword>
<dbReference type="InterPro" id="IPR036890">
    <property type="entry name" value="HATPase_C_sf"/>
</dbReference>
<dbReference type="CDD" id="cd16917">
    <property type="entry name" value="HATPase_UhpB-NarQ-NarX-like"/>
    <property type="match status" value="1"/>
</dbReference>
<dbReference type="EC" id="2.7.13.3" evidence="3"/>
<dbReference type="Gene3D" id="3.30.565.10">
    <property type="entry name" value="Histidine kinase-like ATPase, C-terminal domain"/>
    <property type="match status" value="1"/>
</dbReference>
<sequence>MKNYTLYVKFNVLIVGTIFICGLLIASLLLYTTSTEMEHELDKSGAEIAESISTIISNDILVDNRFAITEQLMHTQSSNKQIRYIIVSHPNGQILASTFTNGIPAGLPAVRMPQANIALDTKTFDSNEGYIREILCPIEDGLVGYFRIGLTEKPMMRLMRQRFVEMITLIFLICILASWLATRYARNFLKPIQNMAVAVRQLGRGNYHVRVPVETTDDVGRLAHAFNSMTDRLYAKDQENFRLVKALQEKEKLRMWLISQLFSAREDERCRISRELHDETSQSMVSMLAYLRLILDKTPDEEGKELVRDVQNLTRETLEGLRHLAITLHPPLLDDLGLTVAIEKYLDTFRRMQPHIHTSFSFSGNIAQLSHPISLLCYRMLQESLTNIVRHSRADSVSIAVAVTDTELTMSIEDNGIGFSEDTAEKARLDNHLGIVSMRERTSLLNGTFHIDSTPNDGTRITIILPITPKNGEGGLVDAESNQNTAGR</sequence>
<evidence type="ECO:0000313" key="14">
    <source>
        <dbReference type="Proteomes" id="UP000036503"/>
    </source>
</evidence>
<dbReference type="Gene3D" id="6.10.340.10">
    <property type="match status" value="1"/>
</dbReference>
<reference evidence="13 14" key="1">
    <citation type="submission" date="2015-06" db="EMBL/GenBank/DDBJ databases">
        <title>Draft genome sequence of beer spoilage bacterium Megasphaera cerevisiae type strain 20462.</title>
        <authorList>
            <person name="Kutumbaka K."/>
            <person name="Pasmowitz J."/>
            <person name="Mategko J."/>
            <person name="Reyes D."/>
            <person name="Friedrich A."/>
            <person name="Han S."/>
            <person name="Martens-Habbena W."/>
            <person name="Neal-McKinney J."/>
            <person name="Janagama H.K."/>
            <person name="Nadala C."/>
            <person name="Samadpour M."/>
        </authorList>
    </citation>
    <scope>NUCLEOTIDE SEQUENCE [LARGE SCALE GENOMIC DNA]</scope>
    <source>
        <strain evidence="13 14">DSM 20462</strain>
    </source>
</reference>
<evidence type="ECO:0000256" key="6">
    <source>
        <dbReference type="ARBA" id="ARBA00022741"/>
    </source>
</evidence>
<comment type="caution">
    <text evidence="13">The sequence shown here is derived from an EMBL/GenBank/DDBJ whole genome shotgun (WGS) entry which is preliminary data.</text>
</comment>
<keyword evidence="8" id="KW-0067">ATP-binding</keyword>
<dbReference type="Pfam" id="PF02518">
    <property type="entry name" value="HATPase_c"/>
    <property type="match status" value="1"/>
</dbReference>
<dbReference type="InterPro" id="IPR050482">
    <property type="entry name" value="Sensor_HK_TwoCompSys"/>
</dbReference>
<evidence type="ECO:0000313" key="13">
    <source>
        <dbReference type="EMBL" id="KMO87541.1"/>
    </source>
</evidence>
<keyword evidence="10" id="KW-0812">Transmembrane</keyword>
<keyword evidence="6" id="KW-0547">Nucleotide-binding</keyword>
<dbReference type="Gene3D" id="1.20.5.1930">
    <property type="match status" value="1"/>
</dbReference>
<evidence type="ECO:0000259" key="11">
    <source>
        <dbReference type="PROSITE" id="PS50109"/>
    </source>
</evidence>
<dbReference type="RefSeq" id="WP_048513192.1">
    <property type="nucleotide sequence ID" value="NZ_FUXD01000006.1"/>
</dbReference>
<feature type="domain" description="HAMP" evidence="12">
    <location>
        <begin position="186"/>
        <end position="238"/>
    </location>
</feature>
<keyword evidence="14" id="KW-1185">Reference proteome</keyword>
<keyword evidence="10" id="KW-1133">Transmembrane helix</keyword>
<comment type="catalytic activity">
    <reaction evidence="1">
        <text>ATP + protein L-histidine = ADP + protein N-phospho-L-histidine.</text>
        <dbReference type="EC" id="2.7.13.3"/>
    </reaction>
</comment>
<organism evidence="13 14">
    <name type="scientific">Megasphaera cerevisiae DSM 20462</name>
    <dbReference type="NCBI Taxonomy" id="1122219"/>
    <lineage>
        <taxon>Bacteria</taxon>
        <taxon>Bacillati</taxon>
        <taxon>Bacillota</taxon>
        <taxon>Negativicutes</taxon>
        <taxon>Veillonellales</taxon>
        <taxon>Veillonellaceae</taxon>
        <taxon>Megasphaera</taxon>
    </lineage>
</organism>
<evidence type="ECO:0000259" key="12">
    <source>
        <dbReference type="PROSITE" id="PS50885"/>
    </source>
</evidence>
<dbReference type="EMBL" id="LEKT01000004">
    <property type="protein sequence ID" value="KMO87541.1"/>
    <property type="molecule type" value="Genomic_DNA"/>
</dbReference>
<dbReference type="InterPro" id="IPR011712">
    <property type="entry name" value="Sig_transdc_His_kin_sub3_dim/P"/>
</dbReference>
<dbReference type="GO" id="GO:0046983">
    <property type="term" value="F:protein dimerization activity"/>
    <property type="evidence" value="ECO:0007669"/>
    <property type="project" value="InterPro"/>
</dbReference>
<dbReference type="Pfam" id="PF07730">
    <property type="entry name" value="HisKA_3"/>
    <property type="match status" value="1"/>
</dbReference>
<dbReference type="SMART" id="SM00304">
    <property type="entry name" value="HAMP"/>
    <property type="match status" value="1"/>
</dbReference>
<keyword evidence="7 13" id="KW-0418">Kinase</keyword>
<dbReference type="SUPFAM" id="SSF55874">
    <property type="entry name" value="ATPase domain of HSP90 chaperone/DNA topoisomerase II/histidine kinase"/>
    <property type="match status" value="1"/>
</dbReference>
<dbReference type="SUPFAM" id="SSF158472">
    <property type="entry name" value="HAMP domain-like"/>
    <property type="match status" value="1"/>
</dbReference>
<dbReference type="PATRIC" id="fig|1122219.3.peg.1676"/>
<evidence type="ECO:0000256" key="10">
    <source>
        <dbReference type="SAM" id="Phobius"/>
    </source>
</evidence>
<keyword evidence="5" id="KW-0808">Transferase</keyword>
<dbReference type="OrthoDB" id="9781904at2"/>
<evidence type="ECO:0000256" key="4">
    <source>
        <dbReference type="ARBA" id="ARBA00022553"/>
    </source>
</evidence>
<dbReference type="InterPro" id="IPR005467">
    <property type="entry name" value="His_kinase_dom"/>
</dbReference>
<evidence type="ECO:0000256" key="3">
    <source>
        <dbReference type="ARBA" id="ARBA00012438"/>
    </source>
</evidence>
<dbReference type="GO" id="GO:0000155">
    <property type="term" value="F:phosphorelay sensor kinase activity"/>
    <property type="evidence" value="ECO:0007669"/>
    <property type="project" value="InterPro"/>
</dbReference>
<dbReference type="InterPro" id="IPR003594">
    <property type="entry name" value="HATPase_dom"/>
</dbReference>
<accession>A0A0J6ZRH0</accession>